<dbReference type="GO" id="GO:0051285">
    <property type="term" value="C:cell cortex of cell tip"/>
    <property type="evidence" value="ECO:0007669"/>
    <property type="project" value="TreeGrafter"/>
</dbReference>
<gene>
    <name evidence="2" type="ORF">LTR09_001042</name>
</gene>
<keyword evidence="3" id="KW-1185">Reference proteome</keyword>
<evidence type="ECO:0000256" key="1">
    <source>
        <dbReference type="SAM" id="Phobius"/>
    </source>
</evidence>
<dbReference type="Pfam" id="PF06687">
    <property type="entry name" value="SUR7"/>
    <property type="match status" value="1"/>
</dbReference>
<accession>A0AAJ0LWC9</accession>
<keyword evidence="1" id="KW-0472">Membrane</keyword>
<dbReference type="PANTHER" id="PTHR28019">
    <property type="entry name" value="CELL MEMBRANE PROTEIN YLR413W-RELATED"/>
    <property type="match status" value="1"/>
</dbReference>
<feature type="transmembrane region" description="Helical" evidence="1">
    <location>
        <begin position="249"/>
        <end position="269"/>
    </location>
</feature>
<dbReference type="PANTHER" id="PTHR28019:SF3">
    <property type="entry name" value="INTEGRAL MEMBRANE PROTEIN (AFU_ORTHOLOGUE AFUA_6G07470)"/>
    <property type="match status" value="1"/>
</dbReference>
<feature type="transmembrane region" description="Helical" evidence="1">
    <location>
        <begin position="201"/>
        <end position="228"/>
    </location>
</feature>
<dbReference type="Proteomes" id="UP001271007">
    <property type="component" value="Unassembled WGS sequence"/>
</dbReference>
<protein>
    <submittedName>
        <fullName evidence="2">Uncharacterized protein</fullName>
    </submittedName>
</protein>
<dbReference type="InterPro" id="IPR009571">
    <property type="entry name" value="SUR7/Rim9-like_fungi"/>
</dbReference>
<comment type="caution">
    <text evidence="2">The sequence shown here is derived from an EMBL/GenBank/DDBJ whole genome shotgun (WGS) entry which is preliminary data.</text>
</comment>
<dbReference type="GO" id="GO:0005886">
    <property type="term" value="C:plasma membrane"/>
    <property type="evidence" value="ECO:0007669"/>
    <property type="project" value="InterPro"/>
</dbReference>
<dbReference type="AlphaFoldDB" id="A0AAJ0LWC9"/>
<evidence type="ECO:0000313" key="3">
    <source>
        <dbReference type="Proteomes" id="UP001271007"/>
    </source>
</evidence>
<sequence length="358" mass="39175">MGKGGRIACIATPWLLTVASLICIIIIEIAGWNKSLLSDYYFLKANFTGLDVARATGLANTTTLTTALEQANKKNLLDDIYEVHLWNYCTENEDGSKVECSSRHANFYFDLINIWGLNVSAPVSSARPSSQNDPFSNAVDNLQNKTETFERDLLGNAGEKAYSAYKKVAKAMFILYAVAFWTELATLALSLFAICSRWGSLFTWLFSFVSSLLTLAAVGTTTGVYLGLLGGLRGILDPYGVKLQFGSKAFIVAWLGVVFSLAATMFWLFSICCCSGASNPHHKNNKGGLWNAEPKGQGYGDYRGRGKGVKVEKTGGYERVAGPFLGHDNQHGDQVPLQSYPQQQTGYTQGAYEPFRHA</sequence>
<proteinExistence type="predicted"/>
<feature type="transmembrane region" description="Helical" evidence="1">
    <location>
        <begin position="12"/>
        <end position="32"/>
    </location>
</feature>
<dbReference type="GO" id="GO:0031505">
    <property type="term" value="P:fungal-type cell wall organization"/>
    <property type="evidence" value="ECO:0007669"/>
    <property type="project" value="TreeGrafter"/>
</dbReference>
<keyword evidence="1" id="KW-1133">Transmembrane helix</keyword>
<name>A0AAJ0LWC9_9PEZI</name>
<feature type="transmembrane region" description="Helical" evidence="1">
    <location>
        <begin position="173"/>
        <end position="195"/>
    </location>
</feature>
<reference evidence="2" key="1">
    <citation type="submission" date="2023-04" db="EMBL/GenBank/DDBJ databases">
        <title>Black Yeasts Isolated from many extreme environments.</title>
        <authorList>
            <person name="Coleine C."/>
            <person name="Stajich J.E."/>
            <person name="Selbmann L."/>
        </authorList>
    </citation>
    <scope>NUCLEOTIDE SEQUENCE</scope>
    <source>
        <strain evidence="2">CCFEE 5312</strain>
    </source>
</reference>
<keyword evidence="1" id="KW-0812">Transmembrane</keyword>
<evidence type="ECO:0000313" key="2">
    <source>
        <dbReference type="EMBL" id="KAK3057965.1"/>
    </source>
</evidence>
<dbReference type="InterPro" id="IPR052413">
    <property type="entry name" value="SUR7_domain"/>
</dbReference>
<dbReference type="EMBL" id="JAWDJX010000002">
    <property type="protein sequence ID" value="KAK3057965.1"/>
    <property type="molecule type" value="Genomic_DNA"/>
</dbReference>
<organism evidence="2 3">
    <name type="scientific">Extremus antarcticus</name>
    <dbReference type="NCBI Taxonomy" id="702011"/>
    <lineage>
        <taxon>Eukaryota</taxon>
        <taxon>Fungi</taxon>
        <taxon>Dikarya</taxon>
        <taxon>Ascomycota</taxon>
        <taxon>Pezizomycotina</taxon>
        <taxon>Dothideomycetes</taxon>
        <taxon>Dothideomycetidae</taxon>
        <taxon>Mycosphaerellales</taxon>
        <taxon>Extremaceae</taxon>
        <taxon>Extremus</taxon>
    </lineage>
</organism>